<comment type="caution">
    <text evidence="8">The sequence shown here is derived from an EMBL/GenBank/DDBJ whole genome shotgun (WGS) entry which is preliminary data.</text>
</comment>
<evidence type="ECO:0000256" key="4">
    <source>
        <dbReference type="ARBA" id="ARBA00022989"/>
    </source>
</evidence>
<comment type="similarity">
    <text evidence="6">Belongs to the TVP38/TMEM64 family.</text>
</comment>
<feature type="transmembrane region" description="Helical" evidence="6">
    <location>
        <begin position="128"/>
        <end position="149"/>
    </location>
</feature>
<dbReference type="PANTHER" id="PTHR12677">
    <property type="entry name" value="GOLGI APPARATUS MEMBRANE PROTEIN TVP38-RELATED"/>
    <property type="match status" value="1"/>
</dbReference>
<feature type="transmembrane region" description="Helical" evidence="6">
    <location>
        <begin position="80"/>
        <end position="100"/>
    </location>
</feature>
<evidence type="ECO:0000256" key="1">
    <source>
        <dbReference type="ARBA" id="ARBA00004651"/>
    </source>
</evidence>
<keyword evidence="5 6" id="KW-0472">Membrane</keyword>
<keyword evidence="4 6" id="KW-1133">Transmembrane helix</keyword>
<dbReference type="InterPro" id="IPR015414">
    <property type="entry name" value="TMEM64"/>
</dbReference>
<protein>
    <recommendedName>
        <fullName evidence="6">TVP38/TMEM64 family membrane protein</fullName>
    </recommendedName>
</protein>
<evidence type="ECO:0000256" key="3">
    <source>
        <dbReference type="ARBA" id="ARBA00022692"/>
    </source>
</evidence>
<evidence type="ECO:0000256" key="6">
    <source>
        <dbReference type="RuleBase" id="RU366058"/>
    </source>
</evidence>
<dbReference type="Pfam" id="PF09335">
    <property type="entry name" value="VTT_dom"/>
    <property type="match status" value="1"/>
</dbReference>
<dbReference type="GO" id="GO:0005886">
    <property type="term" value="C:plasma membrane"/>
    <property type="evidence" value="ECO:0007669"/>
    <property type="project" value="UniProtKB-SubCell"/>
</dbReference>
<dbReference type="PANTHER" id="PTHR12677:SF59">
    <property type="entry name" value="GOLGI APPARATUS MEMBRANE PROTEIN TVP38-RELATED"/>
    <property type="match status" value="1"/>
</dbReference>
<name>A0A1F5K9Q7_9BACT</name>
<organism evidence="8 9">
    <name type="scientific">Candidatus Daviesbacteria bacterium RIFCSPHIGHO2_12_FULL_37_11</name>
    <dbReference type="NCBI Taxonomy" id="1797777"/>
    <lineage>
        <taxon>Bacteria</taxon>
        <taxon>Candidatus Daviesiibacteriota</taxon>
    </lineage>
</organism>
<feature type="transmembrane region" description="Helical" evidence="6">
    <location>
        <begin position="48"/>
        <end position="73"/>
    </location>
</feature>
<keyword evidence="2 6" id="KW-1003">Cell membrane</keyword>
<accession>A0A1F5K9Q7</accession>
<feature type="transmembrane region" description="Helical" evidence="6">
    <location>
        <begin position="7"/>
        <end position="28"/>
    </location>
</feature>
<feature type="transmembrane region" description="Helical" evidence="6">
    <location>
        <begin position="186"/>
        <end position="207"/>
    </location>
</feature>
<evidence type="ECO:0000256" key="5">
    <source>
        <dbReference type="ARBA" id="ARBA00023136"/>
    </source>
</evidence>
<dbReference type="AlphaFoldDB" id="A0A1F5K9Q7"/>
<proteinExistence type="inferred from homology"/>
<feature type="transmembrane region" description="Helical" evidence="6">
    <location>
        <begin position="161"/>
        <end position="180"/>
    </location>
</feature>
<feature type="domain" description="VTT" evidence="7">
    <location>
        <begin position="67"/>
        <end position="180"/>
    </location>
</feature>
<evidence type="ECO:0000313" key="9">
    <source>
        <dbReference type="Proteomes" id="UP000176527"/>
    </source>
</evidence>
<gene>
    <name evidence="8" type="ORF">A3F00_05150</name>
</gene>
<keyword evidence="3 6" id="KW-0812">Transmembrane</keyword>
<sequence length="217" mass="24351">MIKKALSILLIGAPLAFLIIFSMILQVTVLSNPEIFTSWLSQFGPFVILIYVLVQSLSVIIAPIGGFFIQVALVALFPKWLAFVILYLTVTPLYMINFYIARKYGRPIVKNLIGSKALEKVDHLAKDLGISSLIILKIFQGMYFDYISYAVGLTQVKAKTFIIVNILGGIPATFISYFVVTRFSNFALGMISWVIVSYILLALSILINHQIKKHKRI</sequence>
<dbReference type="EMBL" id="MFDE01000040">
    <property type="protein sequence ID" value="OGE37545.1"/>
    <property type="molecule type" value="Genomic_DNA"/>
</dbReference>
<evidence type="ECO:0000313" key="8">
    <source>
        <dbReference type="EMBL" id="OGE37545.1"/>
    </source>
</evidence>
<dbReference type="InterPro" id="IPR032816">
    <property type="entry name" value="VTT_dom"/>
</dbReference>
<reference evidence="8 9" key="1">
    <citation type="journal article" date="2016" name="Nat. Commun.">
        <title>Thousands of microbial genomes shed light on interconnected biogeochemical processes in an aquifer system.</title>
        <authorList>
            <person name="Anantharaman K."/>
            <person name="Brown C.T."/>
            <person name="Hug L.A."/>
            <person name="Sharon I."/>
            <person name="Castelle C.J."/>
            <person name="Probst A.J."/>
            <person name="Thomas B.C."/>
            <person name="Singh A."/>
            <person name="Wilkins M.J."/>
            <person name="Karaoz U."/>
            <person name="Brodie E.L."/>
            <person name="Williams K.H."/>
            <person name="Hubbard S.S."/>
            <person name="Banfield J.F."/>
        </authorList>
    </citation>
    <scope>NUCLEOTIDE SEQUENCE [LARGE SCALE GENOMIC DNA]</scope>
</reference>
<evidence type="ECO:0000256" key="2">
    <source>
        <dbReference type="ARBA" id="ARBA00022475"/>
    </source>
</evidence>
<dbReference type="Proteomes" id="UP000176527">
    <property type="component" value="Unassembled WGS sequence"/>
</dbReference>
<comment type="subcellular location">
    <subcellularLocation>
        <location evidence="1 6">Cell membrane</location>
        <topology evidence="1 6">Multi-pass membrane protein</topology>
    </subcellularLocation>
</comment>
<evidence type="ECO:0000259" key="7">
    <source>
        <dbReference type="Pfam" id="PF09335"/>
    </source>
</evidence>